<keyword evidence="3" id="KW-1185">Reference proteome</keyword>
<dbReference type="RefSeq" id="WP_115590547.1">
    <property type="nucleotide sequence ID" value="NZ_UFRN01000002.1"/>
</dbReference>
<sequence>MKKAVLAAVLGGALLAGSAMAHQAGDVIFRAGAIGVIANSSSDYQTGADVNLDVNNNIQLGLTGTYMLSDNLGLELLAATPFSHKITGKLGATDLGEVAKVKQLPPSLYLQYYFFDSNATVRPYVGAGLNYTRFFSAESLKPQLVQNLRVKKHSVAPIANLGVDVKLTDNLSFNAAAWYTRIKTTANYDVLGLGHVSTPVTLDPVVLFSGISYKF</sequence>
<dbReference type="SUPFAM" id="SSF56925">
    <property type="entry name" value="OMPA-like"/>
    <property type="match status" value="1"/>
</dbReference>
<evidence type="ECO:0000256" key="1">
    <source>
        <dbReference type="SAM" id="SignalP"/>
    </source>
</evidence>
<keyword evidence="1" id="KW-0732">Signal</keyword>
<gene>
    <name evidence="2" type="primary">ompW</name>
    <name evidence="2" type="ORF">NCTC4191_01192</name>
</gene>
<accession>A0A380TYU9</accession>
<dbReference type="AlphaFoldDB" id="A0A380TYU9"/>
<dbReference type="Gene3D" id="2.40.160.20">
    <property type="match status" value="1"/>
</dbReference>
<feature type="chain" id="PRO_5016895922" evidence="1">
    <location>
        <begin position="22"/>
        <end position="215"/>
    </location>
</feature>
<evidence type="ECO:0000313" key="2">
    <source>
        <dbReference type="EMBL" id="SUT93385.1"/>
    </source>
</evidence>
<evidence type="ECO:0000313" key="3">
    <source>
        <dbReference type="Proteomes" id="UP000254253"/>
    </source>
</evidence>
<protein>
    <submittedName>
        <fullName evidence="2">Outer membrane protein ompW</fullName>
    </submittedName>
</protein>
<proteinExistence type="predicted"/>
<dbReference type="PANTHER" id="PTHR36920">
    <property type="match status" value="1"/>
</dbReference>
<dbReference type="GO" id="GO:0019867">
    <property type="term" value="C:outer membrane"/>
    <property type="evidence" value="ECO:0007669"/>
    <property type="project" value="InterPro"/>
</dbReference>
<feature type="signal peptide" evidence="1">
    <location>
        <begin position="1"/>
        <end position="21"/>
    </location>
</feature>
<dbReference type="PANTHER" id="PTHR36920:SF1">
    <property type="entry name" value="OUTER MEMBRANE PROTEIN W"/>
    <property type="match status" value="1"/>
</dbReference>
<organism evidence="2 3">
    <name type="scientific">Actinobacillus lignieresii</name>
    <dbReference type="NCBI Taxonomy" id="720"/>
    <lineage>
        <taxon>Bacteria</taxon>
        <taxon>Pseudomonadati</taxon>
        <taxon>Pseudomonadota</taxon>
        <taxon>Gammaproteobacteria</taxon>
        <taxon>Pasteurellales</taxon>
        <taxon>Pasteurellaceae</taxon>
        <taxon>Actinobacillus</taxon>
    </lineage>
</organism>
<dbReference type="EMBL" id="UFRN01000002">
    <property type="protein sequence ID" value="SUT93385.1"/>
    <property type="molecule type" value="Genomic_DNA"/>
</dbReference>
<dbReference type="InterPro" id="IPR011250">
    <property type="entry name" value="OMP/PagP_B-barrel"/>
</dbReference>
<name>A0A380TYU9_ACTLI</name>
<dbReference type="GO" id="GO:0055085">
    <property type="term" value="P:transmembrane transport"/>
    <property type="evidence" value="ECO:0007669"/>
    <property type="project" value="TreeGrafter"/>
</dbReference>
<reference evidence="2 3" key="1">
    <citation type="submission" date="2018-06" db="EMBL/GenBank/DDBJ databases">
        <authorList>
            <consortium name="Pathogen Informatics"/>
            <person name="Doyle S."/>
        </authorList>
    </citation>
    <scope>NUCLEOTIDE SEQUENCE [LARGE SCALE GENOMIC DNA]</scope>
    <source>
        <strain evidence="2 3">NCTC4191</strain>
    </source>
</reference>
<dbReference type="Proteomes" id="UP000254253">
    <property type="component" value="Unassembled WGS sequence"/>
</dbReference>
<dbReference type="InterPro" id="IPR005618">
    <property type="entry name" value="OMPW"/>
</dbReference>
<dbReference type="Pfam" id="PF03922">
    <property type="entry name" value="OmpW"/>
    <property type="match status" value="1"/>
</dbReference>